<protein>
    <submittedName>
        <fullName evidence="1">Uncharacterized protein</fullName>
    </submittedName>
</protein>
<dbReference type="AlphaFoldDB" id="X1EDU5"/>
<evidence type="ECO:0000313" key="1">
    <source>
        <dbReference type="EMBL" id="GAH18495.1"/>
    </source>
</evidence>
<sequence>AQIQLSFVLGVSLSQTKQYINELEKMKIIRINEDNTVSLDDSFDEETMNLKVKTNEDK</sequence>
<gene>
    <name evidence="1" type="ORF">S03H2_08354</name>
</gene>
<name>X1EDU5_9ZZZZ</name>
<dbReference type="EMBL" id="BARU01004051">
    <property type="protein sequence ID" value="GAH18495.1"/>
    <property type="molecule type" value="Genomic_DNA"/>
</dbReference>
<feature type="non-terminal residue" evidence="1">
    <location>
        <position position="1"/>
    </location>
</feature>
<proteinExistence type="predicted"/>
<comment type="caution">
    <text evidence="1">The sequence shown here is derived from an EMBL/GenBank/DDBJ whole genome shotgun (WGS) entry which is preliminary data.</text>
</comment>
<reference evidence="1" key="1">
    <citation type="journal article" date="2014" name="Front. Microbiol.">
        <title>High frequency of phylogenetically diverse reductive dehalogenase-homologous genes in deep subseafloor sedimentary metagenomes.</title>
        <authorList>
            <person name="Kawai M."/>
            <person name="Futagami T."/>
            <person name="Toyoda A."/>
            <person name="Takaki Y."/>
            <person name="Nishi S."/>
            <person name="Hori S."/>
            <person name="Arai W."/>
            <person name="Tsubouchi T."/>
            <person name="Morono Y."/>
            <person name="Uchiyama I."/>
            <person name="Ito T."/>
            <person name="Fujiyama A."/>
            <person name="Inagaki F."/>
            <person name="Takami H."/>
        </authorList>
    </citation>
    <scope>NUCLEOTIDE SEQUENCE</scope>
    <source>
        <strain evidence="1">Expedition CK06-06</strain>
    </source>
</reference>
<organism evidence="1">
    <name type="scientific">marine sediment metagenome</name>
    <dbReference type="NCBI Taxonomy" id="412755"/>
    <lineage>
        <taxon>unclassified sequences</taxon>
        <taxon>metagenomes</taxon>
        <taxon>ecological metagenomes</taxon>
    </lineage>
</organism>
<accession>X1EDU5</accession>